<dbReference type="Pfam" id="PF26035">
    <property type="entry name" value="DUF8010"/>
    <property type="match status" value="1"/>
</dbReference>
<reference evidence="3" key="1">
    <citation type="submission" date="2021-01" db="EMBL/GenBank/DDBJ databases">
        <title>Whole genome shotgun sequence of Rugosimonospora africana NBRC 104875.</title>
        <authorList>
            <person name="Komaki H."/>
            <person name="Tamura T."/>
        </authorList>
    </citation>
    <scope>NUCLEOTIDE SEQUENCE</scope>
    <source>
        <strain evidence="3">NBRC 104875</strain>
    </source>
</reference>
<name>A0A8J3R115_9ACTN</name>
<dbReference type="RefSeq" id="WP_239134377.1">
    <property type="nucleotide sequence ID" value="NZ_BONZ01000091.1"/>
</dbReference>
<organism evidence="3 4">
    <name type="scientific">Rugosimonospora africana</name>
    <dbReference type="NCBI Taxonomy" id="556532"/>
    <lineage>
        <taxon>Bacteria</taxon>
        <taxon>Bacillati</taxon>
        <taxon>Actinomycetota</taxon>
        <taxon>Actinomycetes</taxon>
        <taxon>Micromonosporales</taxon>
        <taxon>Micromonosporaceae</taxon>
        <taxon>Rugosimonospora</taxon>
    </lineage>
</organism>
<protein>
    <submittedName>
        <fullName evidence="3">Uncharacterized protein</fullName>
    </submittedName>
</protein>
<evidence type="ECO:0000313" key="4">
    <source>
        <dbReference type="Proteomes" id="UP000642748"/>
    </source>
</evidence>
<proteinExistence type="predicted"/>
<dbReference type="Proteomes" id="UP000642748">
    <property type="component" value="Unassembled WGS sequence"/>
</dbReference>
<gene>
    <name evidence="3" type="ORF">Raf01_84080</name>
</gene>
<dbReference type="EMBL" id="BONZ01000091">
    <property type="protein sequence ID" value="GIH20236.1"/>
    <property type="molecule type" value="Genomic_DNA"/>
</dbReference>
<feature type="domain" description="DUF8185" evidence="2">
    <location>
        <begin position="105"/>
        <end position="209"/>
    </location>
</feature>
<keyword evidence="4" id="KW-1185">Reference proteome</keyword>
<evidence type="ECO:0000259" key="1">
    <source>
        <dbReference type="Pfam" id="PF26035"/>
    </source>
</evidence>
<dbReference type="AlphaFoldDB" id="A0A8J3R115"/>
<dbReference type="InterPro" id="IPR058498">
    <property type="entry name" value="DUF8185"/>
</dbReference>
<sequence>MDERGGLTRPDTAAAGLGLAEVGPFLARLARLDPDALVRLRPAGVGAVTLWGRLPWEVLVARTVGGTVDGDLTVPAAALLDRLSAGRDDLPGRRDGDWRWPVPAVPGTAVETVPAADLVRLGAAAAATLRSTRGRVGERVLRDALLDHVAIAVDTGSGAPVEVRQGLVQAVLRMGFVTTEQSGETTIRMARNWVGLAAKYGEAWQQTRANLAVRILR</sequence>
<dbReference type="InterPro" id="IPR058323">
    <property type="entry name" value="DUF8010"/>
</dbReference>
<evidence type="ECO:0000259" key="2">
    <source>
        <dbReference type="Pfam" id="PF26572"/>
    </source>
</evidence>
<accession>A0A8J3R115</accession>
<feature type="domain" description="DUF8010" evidence="1">
    <location>
        <begin position="20"/>
        <end position="88"/>
    </location>
</feature>
<evidence type="ECO:0000313" key="3">
    <source>
        <dbReference type="EMBL" id="GIH20236.1"/>
    </source>
</evidence>
<dbReference type="Pfam" id="PF26572">
    <property type="entry name" value="DUF8185"/>
    <property type="match status" value="1"/>
</dbReference>
<comment type="caution">
    <text evidence="3">The sequence shown here is derived from an EMBL/GenBank/DDBJ whole genome shotgun (WGS) entry which is preliminary data.</text>
</comment>